<dbReference type="Proteomes" id="UP000326725">
    <property type="component" value="Unassembled WGS sequence"/>
</dbReference>
<organism evidence="2 3">
    <name type="scientific">Halomonas lysinitropha</name>
    <dbReference type="NCBI Taxonomy" id="2607506"/>
    <lineage>
        <taxon>Bacteria</taxon>
        <taxon>Pseudomonadati</taxon>
        <taxon>Pseudomonadota</taxon>
        <taxon>Gammaproteobacteria</taxon>
        <taxon>Oceanospirillales</taxon>
        <taxon>Halomonadaceae</taxon>
        <taxon>Halomonas</taxon>
    </lineage>
</organism>
<gene>
    <name evidence="2" type="ORF">HALO32_01113</name>
</gene>
<reference evidence="2 3" key="1">
    <citation type="submission" date="2019-09" db="EMBL/GenBank/DDBJ databases">
        <authorList>
            <person name="Criscuolo A."/>
        </authorList>
    </citation>
    <scope>NUCLEOTIDE SEQUENCE [LARGE SCALE GENOMIC DNA]</scope>
    <source>
        <strain evidence="3">3(2)</strain>
    </source>
</reference>
<sequence length="143" mass="14829">MKPRFSRTGISAMVLGLAFGALTIPSASAYTVYKLEDRLYAIICADGQIFSYGGGPGGIGIVGEALCEGHGGIVGGGGGTDVLPADRELARTVQQCQRGRGEKVERNAVKCIDKASPKLLRQAESGGGGAGKVSIEEMKRSRE</sequence>
<name>A0A5K1IAQ4_9GAMM</name>
<evidence type="ECO:0000313" key="3">
    <source>
        <dbReference type="Proteomes" id="UP000326725"/>
    </source>
</evidence>
<dbReference type="AlphaFoldDB" id="A0A5K1IAQ4"/>
<dbReference type="RefSeq" id="WP_151442790.1">
    <property type="nucleotide sequence ID" value="NZ_CABVOU010000027.1"/>
</dbReference>
<feature type="compositionally biased region" description="Basic and acidic residues" evidence="1">
    <location>
        <begin position="134"/>
        <end position="143"/>
    </location>
</feature>
<evidence type="ECO:0000313" key="2">
    <source>
        <dbReference type="EMBL" id="VVZ95049.1"/>
    </source>
</evidence>
<proteinExistence type="predicted"/>
<feature type="region of interest" description="Disordered" evidence="1">
    <location>
        <begin position="122"/>
        <end position="143"/>
    </location>
</feature>
<evidence type="ECO:0000256" key="1">
    <source>
        <dbReference type="SAM" id="MobiDB-lite"/>
    </source>
</evidence>
<keyword evidence="3" id="KW-1185">Reference proteome</keyword>
<accession>A0A5K1IAQ4</accession>
<protein>
    <submittedName>
        <fullName evidence="2">Uncharacterized protein</fullName>
    </submittedName>
</protein>
<dbReference type="EMBL" id="CABVOU010000027">
    <property type="protein sequence ID" value="VVZ95049.1"/>
    <property type="molecule type" value="Genomic_DNA"/>
</dbReference>